<dbReference type="AlphaFoldDB" id="A5W4W5"/>
<dbReference type="EMBL" id="CP000712">
    <property type="protein sequence ID" value="ABQ79175.1"/>
    <property type="molecule type" value="Genomic_DNA"/>
</dbReference>
<dbReference type="HOGENOM" id="CLU_136203_0_0_6"/>
<sequence>MHSSGKCRLCRGECPAVQGTGFAGVRGQAHGCRLDCLLTLGHLRRNSLRFQPKRIVTGFIPLSSLWRFTPTDQARSKEGAAMATIDTENLAKGLQQVEACWQAYTSSQRLIEGLEGCDLSSAIETANRDFTRFQNQCQLFYAEVRKRAADADKLESDMARYPHYFQ</sequence>
<protein>
    <submittedName>
        <fullName evidence="1">Uncharacterized protein</fullName>
    </submittedName>
</protein>
<dbReference type="KEGG" id="ppf:Pput_3047"/>
<accession>A5W4W5</accession>
<gene>
    <name evidence="1" type="ordered locus">Pput_3047</name>
</gene>
<organism evidence="1">
    <name type="scientific">Pseudomonas putida (strain ATCC 700007 / DSM 6899 / JCM 31910 / BCRC 17059 / LMG 24140 / F1)</name>
    <dbReference type="NCBI Taxonomy" id="351746"/>
    <lineage>
        <taxon>Bacteria</taxon>
        <taxon>Pseudomonadati</taxon>
        <taxon>Pseudomonadota</taxon>
        <taxon>Gammaproteobacteria</taxon>
        <taxon>Pseudomonadales</taxon>
        <taxon>Pseudomonadaceae</taxon>
        <taxon>Pseudomonas</taxon>
    </lineage>
</organism>
<proteinExistence type="predicted"/>
<name>A5W4W5_PSEP1</name>
<reference evidence="1" key="1">
    <citation type="submission" date="2007-05" db="EMBL/GenBank/DDBJ databases">
        <title>Complete sequence of Pseudomonas putida F1.</title>
        <authorList>
            <consortium name="US DOE Joint Genome Institute"/>
            <person name="Copeland A."/>
            <person name="Lucas S."/>
            <person name="Lapidus A."/>
            <person name="Barry K."/>
            <person name="Detter J.C."/>
            <person name="Glavina del Rio T."/>
            <person name="Hammon N."/>
            <person name="Israni S."/>
            <person name="Dalin E."/>
            <person name="Tice H."/>
            <person name="Pitluck S."/>
            <person name="Chain P."/>
            <person name="Malfatti S."/>
            <person name="Shin M."/>
            <person name="Vergez L."/>
            <person name="Schmutz J."/>
            <person name="Larimer F."/>
            <person name="Land M."/>
            <person name="Hauser L."/>
            <person name="Kyrpides N."/>
            <person name="Lykidis A."/>
            <person name="Parales R."/>
            <person name="Richardson P."/>
        </authorList>
    </citation>
    <scope>NUCLEOTIDE SEQUENCE [LARGE SCALE GENOMIC DNA]</scope>
    <source>
        <strain evidence="1">F1</strain>
    </source>
</reference>
<evidence type="ECO:0000313" key="1">
    <source>
        <dbReference type="EMBL" id="ABQ79175.1"/>
    </source>
</evidence>